<dbReference type="PANTHER" id="PTHR32309">
    <property type="entry name" value="TYROSINE-PROTEIN KINASE"/>
    <property type="match status" value="1"/>
</dbReference>
<dbReference type="Pfam" id="PF13614">
    <property type="entry name" value="AAA_31"/>
    <property type="match status" value="1"/>
</dbReference>
<dbReference type="InterPro" id="IPR027417">
    <property type="entry name" value="P-loop_NTPase"/>
</dbReference>
<evidence type="ECO:0000313" key="20">
    <source>
        <dbReference type="EMBL" id="EAR15343.1"/>
    </source>
</evidence>
<evidence type="ECO:0000259" key="17">
    <source>
        <dbReference type="Pfam" id="PF02706"/>
    </source>
</evidence>
<proteinExistence type="inferred from homology"/>
<feature type="transmembrane region" description="Helical" evidence="16">
    <location>
        <begin position="20"/>
        <end position="40"/>
    </location>
</feature>
<dbReference type="PANTHER" id="PTHR32309:SF13">
    <property type="entry name" value="FERRIC ENTEROBACTIN TRANSPORT PROTEIN FEPE"/>
    <property type="match status" value="1"/>
</dbReference>
<dbReference type="SUPFAM" id="SSF52540">
    <property type="entry name" value="P-loop containing nucleoside triphosphate hydrolases"/>
    <property type="match status" value="1"/>
</dbReference>
<dbReference type="Proteomes" id="UP000009049">
    <property type="component" value="Chromosome"/>
</dbReference>
<dbReference type="InterPro" id="IPR025669">
    <property type="entry name" value="AAA_dom"/>
</dbReference>
<evidence type="ECO:0000256" key="12">
    <source>
        <dbReference type="ARBA" id="ARBA00022989"/>
    </source>
</evidence>
<comment type="subcellular location">
    <subcellularLocation>
        <location evidence="1">Cell inner membrane</location>
        <topology evidence="1">Multi-pass membrane protein</topology>
    </subcellularLocation>
</comment>
<dbReference type="InterPro" id="IPR003856">
    <property type="entry name" value="LPS_length_determ_N"/>
</dbReference>
<feature type="transmembrane region" description="Helical" evidence="16">
    <location>
        <begin position="484"/>
        <end position="503"/>
    </location>
</feature>
<reference evidence="20 21" key="1">
    <citation type="journal article" date="2009" name="J. Bacteriol.">
        <title>Complete genome sequence of Robiginitalea biformata HTCC2501.</title>
        <authorList>
            <person name="Oh H.M."/>
            <person name="Giovannoni S.J."/>
            <person name="Lee K."/>
            <person name="Ferriera S."/>
            <person name="Johnson J."/>
            <person name="Cho J.C."/>
        </authorList>
    </citation>
    <scope>NUCLEOTIDE SEQUENCE [LARGE SCALE GENOMIC DNA]</scope>
    <source>
        <strain evidence="21">ATCC BAA-864 / HTCC2501 / KCTC 12146</strain>
    </source>
</reference>
<dbReference type="Pfam" id="PF02706">
    <property type="entry name" value="Wzz"/>
    <property type="match status" value="1"/>
</dbReference>
<dbReference type="InterPro" id="IPR050445">
    <property type="entry name" value="Bact_polysacc_biosynth/exp"/>
</dbReference>
<evidence type="ECO:0000259" key="19">
    <source>
        <dbReference type="Pfam" id="PF13807"/>
    </source>
</evidence>
<evidence type="ECO:0000259" key="18">
    <source>
        <dbReference type="Pfam" id="PF13614"/>
    </source>
</evidence>
<dbReference type="CDD" id="cd05387">
    <property type="entry name" value="BY-kinase"/>
    <property type="match status" value="1"/>
</dbReference>
<evidence type="ECO:0000256" key="7">
    <source>
        <dbReference type="ARBA" id="ARBA00022679"/>
    </source>
</evidence>
<comment type="similarity">
    <text evidence="2">Belongs to the CpsD/CapB family.</text>
</comment>
<dbReference type="GO" id="GO:0005886">
    <property type="term" value="C:plasma membrane"/>
    <property type="evidence" value="ECO:0007669"/>
    <property type="project" value="UniProtKB-SubCell"/>
</dbReference>
<evidence type="ECO:0000256" key="15">
    <source>
        <dbReference type="ARBA" id="ARBA00051245"/>
    </source>
</evidence>
<dbReference type="GO" id="GO:0005524">
    <property type="term" value="F:ATP binding"/>
    <property type="evidence" value="ECO:0007669"/>
    <property type="project" value="UniProtKB-KW"/>
</dbReference>
<evidence type="ECO:0000256" key="8">
    <source>
        <dbReference type="ARBA" id="ARBA00022692"/>
    </source>
</evidence>
<evidence type="ECO:0000256" key="11">
    <source>
        <dbReference type="ARBA" id="ARBA00022840"/>
    </source>
</evidence>
<feature type="domain" description="Tyrosine-protein kinase G-rich" evidence="19">
    <location>
        <begin position="432"/>
        <end position="505"/>
    </location>
</feature>
<evidence type="ECO:0000256" key="3">
    <source>
        <dbReference type="ARBA" id="ARBA00008883"/>
    </source>
</evidence>
<feature type="domain" description="Polysaccharide chain length determinant N-terminal" evidence="17">
    <location>
        <begin position="5"/>
        <end position="97"/>
    </location>
</feature>
<dbReference type="eggNOG" id="COG0489">
    <property type="taxonomic scope" value="Bacteria"/>
</dbReference>
<keyword evidence="21" id="KW-1185">Reference proteome</keyword>
<evidence type="ECO:0000256" key="10">
    <source>
        <dbReference type="ARBA" id="ARBA00022777"/>
    </source>
</evidence>
<comment type="similarity">
    <text evidence="3">Belongs to the etk/wzc family.</text>
</comment>
<name>A4CKE4_ROBBH</name>
<keyword evidence="6" id="KW-0997">Cell inner membrane</keyword>
<evidence type="ECO:0000256" key="6">
    <source>
        <dbReference type="ARBA" id="ARBA00022519"/>
    </source>
</evidence>
<dbReference type="HOGENOM" id="CLU_009912_6_0_10"/>
<keyword evidence="7" id="KW-0808">Transferase</keyword>
<evidence type="ECO:0000256" key="14">
    <source>
        <dbReference type="ARBA" id="ARBA00023137"/>
    </source>
</evidence>
<dbReference type="STRING" id="313596.RB2501_13484"/>
<dbReference type="AlphaFoldDB" id="A4CKE4"/>
<keyword evidence="13 16" id="KW-0472">Membrane</keyword>
<dbReference type="EC" id="2.7.10.2" evidence="4"/>
<evidence type="ECO:0000256" key="2">
    <source>
        <dbReference type="ARBA" id="ARBA00007316"/>
    </source>
</evidence>
<dbReference type="Pfam" id="PF13807">
    <property type="entry name" value="GNVR"/>
    <property type="match status" value="1"/>
</dbReference>
<gene>
    <name evidence="20" type="ordered locus">RB2501_13484</name>
</gene>
<protein>
    <recommendedName>
        <fullName evidence="4">non-specific protein-tyrosine kinase</fullName>
        <ecNumber evidence="4">2.7.10.2</ecNumber>
    </recommendedName>
</protein>
<dbReference type="RefSeq" id="WP_015754660.1">
    <property type="nucleotide sequence ID" value="NC_013222.1"/>
</dbReference>
<evidence type="ECO:0000256" key="4">
    <source>
        <dbReference type="ARBA" id="ARBA00011903"/>
    </source>
</evidence>
<accession>A4CKE4</accession>
<evidence type="ECO:0000313" key="21">
    <source>
        <dbReference type="Proteomes" id="UP000009049"/>
    </source>
</evidence>
<dbReference type="InterPro" id="IPR005702">
    <property type="entry name" value="Wzc-like_C"/>
</dbReference>
<keyword evidence="10 20" id="KW-0418">Kinase</keyword>
<keyword evidence="11" id="KW-0067">ATP-binding</keyword>
<evidence type="ECO:0000256" key="9">
    <source>
        <dbReference type="ARBA" id="ARBA00022741"/>
    </source>
</evidence>
<keyword evidence="9" id="KW-0547">Nucleotide-binding</keyword>
<evidence type="ECO:0000256" key="16">
    <source>
        <dbReference type="SAM" id="Phobius"/>
    </source>
</evidence>
<sequence>MADSTEIREILSTYLRHWKWFLLSLAVAISIAVVYLRYAVPKYEARAKIKIIEDQSSAGGLDLFSDIGMLSGGNTMVEDEVEVFNSRSNIIQVVRELGLNSRIISLGNIRNTELYDHPPLNLNFLSADSVINRSAYSFFVTGISDTSFRFSREEDGPAQLYAFGKTIETPLGDLVITPNFENAEAYRDRKLMVSITPVTKVAENYQARVRVAIAEEFSNIVTLSLEDPIPNRARDFLNTLIRIYNENAIADKKAVADKTSQFINDRIAAISSNLTNVDESAEELKTERGLTDIQSEANINLNFGASNRQQLASSQTQLEIAASMQDLVQQQDGYEIMPTNIGLDDPTIASTTARYNQLVAERRRLMKSSTEKSPIIQNLDQELDGLKQSMQSSLNSKVNNLGMQVSTLTNQQAIINSKIYSAPRNERDLRDITRQQQTTESLYLYLLQKREEAQIAVASTAPKSQIIDSAYHVSDTPVSPRRKLVYLVSIIFGLLVPFSVIYARDLLDNKIHSRHNLEQIIHDAPVLGELPRLGKKDNKFIVKDDRSILAESLRIIRTNLDYLLKARRGGGKNNLIFVTSGTPGEGKTFFSTNLSLVLSGNRKRVLLIGADIRNPKLYTYFLNNNVDNMGKQGRNKDAGLTEYLYDDKYRPQDIINSMLVDQHAIDVIFSGRIPPNPAELLMNERMKELLDEMSREYDYVVVDTAPILVVTDTLLFSDKADLMVYVARAGVTARDTLDFPAKLKEEGKISNLAFIVNDVKQTNLGYGGKYGYGYSKTQKKWWKFR</sequence>
<dbReference type="Gene3D" id="3.40.50.300">
    <property type="entry name" value="P-loop containing nucleotide triphosphate hydrolases"/>
    <property type="match status" value="1"/>
</dbReference>
<dbReference type="eggNOG" id="COG3206">
    <property type="taxonomic scope" value="Bacteria"/>
</dbReference>
<dbReference type="KEGG" id="rbi:RB2501_13484"/>
<dbReference type="NCBIfam" id="TIGR01007">
    <property type="entry name" value="eps_fam"/>
    <property type="match status" value="1"/>
</dbReference>
<keyword evidence="14" id="KW-0829">Tyrosine-protein kinase</keyword>
<dbReference type="InterPro" id="IPR032807">
    <property type="entry name" value="GNVR"/>
</dbReference>
<dbReference type="GO" id="GO:0004715">
    <property type="term" value="F:non-membrane spanning protein tyrosine kinase activity"/>
    <property type="evidence" value="ECO:0007669"/>
    <property type="project" value="UniProtKB-EC"/>
</dbReference>
<dbReference type="EMBL" id="CP001712">
    <property type="protein sequence ID" value="EAR15343.1"/>
    <property type="molecule type" value="Genomic_DNA"/>
</dbReference>
<evidence type="ECO:0000256" key="13">
    <source>
        <dbReference type="ARBA" id="ARBA00023136"/>
    </source>
</evidence>
<evidence type="ECO:0000256" key="5">
    <source>
        <dbReference type="ARBA" id="ARBA00022475"/>
    </source>
</evidence>
<dbReference type="OrthoDB" id="9794577at2"/>
<keyword evidence="12 16" id="KW-1133">Transmembrane helix</keyword>
<keyword evidence="5" id="KW-1003">Cell membrane</keyword>
<organism evidence="20 21">
    <name type="scientific">Robiginitalea biformata (strain ATCC BAA-864 / DSM 15991 / KCTC 12146 / HTCC2501)</name>
    <dbReference type="NCBI Taxonomy" id="313596"/>
    <lineage>
        <taxon>Bacteria</taxon>
        <taxon>Pseudomonadati</taxon>
        <taxon>Bacteroidota</taxon>
        <taxon>Flavobacteriia</taxon>
        <taxon>Flavobacteriales</taxon>
        <taxon>Flavobacteriaceae</taxon>
        <taxon>Robiginitalea</taxon>
    </lineage>
</organism>
<comment type="catalytic activity">
    <reaction evidence="15">
        <text>L-tyrosyl-[protein] + ATP = O-phospho-L-tyrosyl-[protein] + ADP + H(+)</text>
        <dbReference type="Rhea" id="RHEA:10596"/>
        <dbReference type="Rhea" id="RHEA-COMP:10136"/>
        <dbReference type="Rhea" id="RHEA-COMP:20101"/>
        <dbReference type="ChEBI" id="CHEBI:15378"/>
        <dbReference type="ChEBI" id="CHEBI:30616"/>
        <dbReference type="ChEBI" id="CHEBI:46858"/>
        <dbReference type="ChEBI" id="CHEBI:61978"/>
        <dbReference type="ChEBI" id="CHEBI:456216"/>
        <dbReference type="EC" id="2.7.10.2"/>
    </reaction>
</comment>
<keyword evidence="8 16" id="KW-0812">Transmembrane</keyword>
<feature type="domain" description="AAA" evidence="18">
    <location>
        <begin position="583"/>
        <end position="711"/>
    </location>
</feature>
<evidence type="ECO:0000256" key="1">
    <source>
        <dbReference type="ARBA" id="ARBA00004429"/>
    </source>
</evidence>